<comment type="caution">
    <text evidence="2">The sequence shown here is derived from an EMBL/GenBank/DDBJ whole genome shotgun (WGS) entry which is preliminary data.</text>
</comment>
<feature type="non-terminal residue" evidence="2">
    <location>
        <position position="156"/>
    </location>
</feature>
<keyword evidence="3" id="KW-1185">Reference proteome</keyword>
<evidence type="ECO:0000256" key="1">
    <source>
        <dbReference type="SAM" id="Phobius"/>
    </source>
</evidence>
<proteinExistence type="predicted"/>
<keyword evidence="1" id="KW-1133">Transmembrane helix</keyword>
<feature type="transmembrane region" description="Helical" evidence="1">
    <location>
        <begin position="49"/>
        <end position="69"/>
    </location>
</feature>
<accession>A0ABV1DG54</accession>
<gene>
    <name evidence="2" type="ORF">WMQ36_27985</name>
</gene>
<keyword evidence="1" id="KW-0812">Transmembrane</keyword>
<sequence>MRIHKMKKKSNINIAPLQVQKSCFYPSAISARHDKRALSCTSCSVSGSLSVEAAMCLSLFLFLCVCLMMPMKMMDRQRQIQAVVESVGEELSQYAYVEYCLRSGSEASVDTQRADGEDAGSLLAAGYAVARILGEVDNSWIESVSFDGTDIGTDDM</sequence>
<reference evidence="2 3" key="1">
    <citation type="submission" date="2024-03" db="EMBL/GenBank/DDBJ databases">
        <title>Human intestinal bacterial collection.</title>
        <authorList>
            <person name="Pauvert C."/>
            <person name="Hitch T.C.A."/>
            <person name="Clavel T."/>
        </authorList>
    </citation>
    <scope>NUCLEOTIDE SEQUENCE [LARGE SCALE GENOMIC DNA]</scope>
    <source>
        <strain evidence="2 3">CLA-SR-H021</strain>
    </source>
</reference>
<evidence type="ECO:0000313" key="2">
    <source>
        <dbReference type="EMBL" id="MEQ2428806.1"/>
    </source>
</evidence>
<organism evidence="2 3">
    <name type="scientific">Enterocloster hominis</name>
    <name type="common">ex Hitch et al. 2024</name>
    <dbReference type="NCBI Taxonomy" id="1917870"/>
    <lineage>
        <taxon>Bacteria</taxon>
        <taxon>Bacillati</taxon>
        <taxon>Bacillota</taxon>
        <taxon>Clostridia</taxon>
        <taxon>Lachnospirales</taxon>
        <taxon>Lachnospiraceae</taxon>
        <taxon>Enterocloster</taxon>
    </lineage>
</organism>
<dbReference type="Proteomes" id="UP001454086">
    <property type="component" value="Unassembled WGS sequence"/>
</dbReference>
<name>A0ABV1DG54_9FIRM</name>
<dbReference type="EMBL" id="JBBMFM010000222">
    <property type="protein sequence ID" value="MEQ2428806.1"/>
    <property type="molecule type" value="Genomic_DNA"/>
</dbReference>
<protein>
    <submittedName>
        <fullName evidence="2">Uncharacterized protein</fullName>
    </submittedName>
</protein>
<keyword evidence="1" id="KW-0472">Membrane</keyword>
<evidence type="ECO:0000313" key="3">
    <source>
        <dbReference type="Proteomes" id="UP001454086"/>
    </source>
</evidence>